<evidence type="ECO:0000313" key="3">
    <source>
        <dbReference type="Proteomes" id="UP000054032"/>
    </source>
</evidence>
<organism evidence="2 3">
    <name type="scientific">Bipolaris oryzae ATCC 44560</name>
    <dbReference type="NCBI Taxonomy" id="930090"/>
    <lineage>
        <taxon>Eukaryota</taxon>
        <taxon>Fungi</taxon>
        <taxon>Dikarya</taxon>
        <taxon>Ascomycota</taxon>
        <taxon>Pezizomycotina</taxon>
        <taxon>Dothideomycetes</taxon>
        <taxon>Pleosporomycetidae</taxon>
        <taxon>Pleosporales</taxon>
        <taxon>Pleosporineae</taxon>
        <taxon>Pleosporaceae</taxon>
        <taxon>Bipolaris</taxon>
    </lineage>
</organism>
<evidence type="ECO:0000313" key="2">
    <source>
        <dbReference type="EMBL" id="EUC48092.1"/>
    </source>
</evidence>
<keyword evidence="3" id="KW-1185">Reference proteome</keyword>
<feature type="compositionally biased region" description="Low complexity" evidence="1">
    <location>
        <begin position="11"/>
        <end position="27"/>
    </location>
</feature>
<accession>W6Z8P0</accession>
<dbReference type="EMBL" id="KI963945">
    <property type="protein sequence ID" value="EUC48092.1"/>
    <property type="molecule type" value="Genomic_DNA"/>
</dbReference>
<name>W6Z8P0_COCMI</name>
<proteinExistence type="predicted"/>
<dbReference type="Proteomes" id="UP000054032">
    <property type="component" value="Unassembled WGS sequence"/>
</dbReference>
<dbReference type="OrthoDB" id="5332870at2759"/>
<dbReference type="GeneID" id="19122566"/>
<dbReference type="RefSeq" id="XP_007685413.1">
    <property type="nucleotide sequence ID" value="XM_007687223.1"/>
</dbReference>
<evidence type="ECO:0000256" key="1">
    <source>
        <dbReference type="SAM" id="MobiDB-lite"/>
    </source>
</evidence>
<feature type="region of interest" description="Disordered" evidence="1">
    <location>
        <begin position="1"/>
        <end position="57"/>
    </location>
</feature>
<dbReference type="KEGG" id="bor:COCMIDRAFT_34483"/>
<reference evidence="2 3" key="1">
    <citation type="journal article" date="2013" name="PLoS Genet.">
        <title>Comparative genome structure, secondary metabolite, and effector coding capacity across Cochliobolus pathogens.</title>
        <authorList>
            <person name="Condon B.J."/>
            <person name="Leng Y."/>
            <person name="Wu D."/>
            <person name="Bushley K.E."/>
            <person name="Ohm R.A."/>
            <person name="Otillar R."/>
            <person name="Martin J."/>
            <person name="Schackwitz W."/>
            <person name="Grimwood J."/>
            <person name="MohdZainudin N."/>
            <person name="Xue C."/>
            <person name="Wang R."/>
            <person name="Manning V.A."/>
            <person name="Dhillon B."/>
            <person name="Tu Z.J."/>
            <person name="Steffenson B.J."/>
            <person name="Salamov A."/>
            <person name="Sun H."/>
            <person name="Lowry S."/>
            <person name="LaButti K."/>
            <person name="Han J."/>
            <person name="Copeland A."/>
            <person name="Lindquist E."/>
            <person name="Barry K."/>
            <person name="Schmutz J."/>
            <person name="Baker S.E."/>
            <person name="Ciuffetti L.M."/>
            <person name="Grigoriev I.V."/>
            <person name="Zhong S."/>
            <person name="Turgeon B.G."/>
        </authorList>
    </citation>
    <scope>NUCLEOTIDE SEQUENCE [LARGE SCALE GENOMIC DNA]</scope>
    <source>
        <strain evidence="2 3">ATCC 44560</strain>
    </source>
</reference>
<dbReference type="HOGENOM" id="CLU_1948616_0_0_1"/>
<dbReference type="AlphaFoldDB" id="W6Z8P0"/>
<gene>
    <name evidence="2" type="ORF">COCMIDRAFT_34483</name>
</gene>
<sequence>MLTPYAQKPNSVSKSASSRTSPSTRSALRQMSPNRRHAVGPSTAEQGDNDTTDASAISSMQTSIPMKIFSLIRHLHRGLWQEQVEFLMKTKRIQVSYERTYDKKNRGIYWTDFIRFRPSTPTSYY</sequence>
<protein>
    <submittedName>
        <fullName evidence="2">Uncharacterized protein</fullName>
    </submittedName>
</protein>